<reference evidence="3" key="1">
    <citation type="journal article" date="2020" name="Biotechnol. Biofuels">
        <title>New insights from the biogas microbiome by comprehensive genome-resolved metagenomics of nearly 1600 species originating from multiple anaerobic digesters.</title>
        <authorList>
            <person name="Campanaro S."/>
            <person name="Treu L."/>
            <person name="Rodriguez-R L.M."/>
            <person name="Kovalovszki A."/>
            <person name="Ziels R.M."/>
            <person name="Maus I."/>
            <person name="Zhu X."/>
            <person name="Kougias P.G."/>
            <person name="Basile A."/>
            <person name="Luo G."/>
            <person name="Schluter A."/>
            <person name="Konstantinidis K.T."/>
            <person name="Angelidaki I."/>
        </authorList>
    </citation>
    <scope>NUCLEOTIDE SEQUENCE</scope>
    <source>
        <strain evidence="3">AS01afH2WH_6</strain>
    </source>
</reference>
<dbReference type="AlphaFoldDB" id="A0A971CY72"/>
<dbReference type="InterPro" id="IPR050275">
    <property type="entry name" value="PGM_Phosphatase"/>
</dbReference>
<feature type="active site" description="Tele-phosphohistidine intermediate" evidence="1">
    <location>
        <position position="8"/>
    </location>
</feature>
<sequence length="160" mass="17488">MQFYFVRHGTTLINQEAKFNGGGVDSALTDAGRQGAVALGDYLSDISFQSCFSSPLPRALRTAELVLAWNTGPTPPIQQCESLREIDLGDWDGTVIETHHGAAGFDDYFERPDRFNAASNHGEDFPHLISRGKAAILSISQRSEADDRILVVSHGVLLTR</sequence>
<dbReference type="GO" id="GO:0005737">
    <property type="term" value="C:cytoplasm"/>
    <property type="evidence" value="ECO:0007669"/>
    <property type="project" value="TreeGrafter"/>
</dbReference>
<dbReference type="Gene3D" id="3.40.50.1240">
    <property type="entry name" value="Phosphoglycerate mutase-like"/>
    <property type="match status" value="1"/>
</dbReference>
<dbReference type="PIRSF" id="PIRSF000709">
    <property type="entry name" value="6PFK_2-Ptase"/>
    <property type="match status" value="1"/>
</dbReference>
<dbReference type="Pfam" id="PF00300">
    <property type="entry name" value="His_Phos_1"/>
    <property type="match status" value="1"/>
</dbReference>
<feature type="binding site" evidence="2">
    <location>
        <begin position="7"/>
        <end position="14"/>
    </location>
    <ligand>
        <name>substrate</name>
    </ligand>
</feature>
<accession>A0A971CY72</accession>
<comment type="caution">
    <text evidence="3">The sequence shown here is derived from an EMBL/GenBank/DDBJ whole genome shotgun (WGS) entry which is preliminary data.</text>
</comment>
<protein>
    <submittedName>
        <fullName evidence="3">Histidine phosphatase family protein</fullName>
    </submittedName>
</protein>
<dbReference type="PANTHER" id="PTHR48100:SF1">
    <property type="entry name" value="HISTIDINE PHOSPHATASE FAMILY PROTEIN-RELATED"/>
    <property type="match status" value="1"/>
</dbReference>
<dbReference type="EMBL" id="JAAXZR010000007">
    <property type="protein sequence ID" value="NLT78977.1"/>
    <property type="molecule type" value="Genomic_DNA"/>
</dbReference>
<organism evidence="3 4">
    <name type="scientific">Bifidobacterium crudilactis</name>
    <dbReference type="NCBI Taxonomy" id="327277"/>
    <lineage>
        <taxon>Bacteria</taxon>
        <taxon>Bacillati</taxon>
        <taxon>Actinomycetota</taxon>
        <taxon>Actinomycetes</taxon>
        <taxon>Bifidobacteriales</taxon>
        <taxon>Bifidobacteriaceae</taxon>
        <taxon>Bifidobacterium</taxon>
    </lineage>
</organism>
<dbReference type="SMART" id="SM00855">
    <property type="entry name" value="PGAM"/>
    <property type="match status" value="1"/>
</dbReference>
<evidence type="ECO:0000256" key="2">
    <source>
        <dbReference type="PIRSR" id="PIRSR613078-2"/>
    </source>
</evidence>
<evidence type="ECO:0000313" key="4">
    <source>
        <dbReference type="Proteomes" id="UP000767327"/>
    </source>
</evidence>
<reference evidence="3" key="2">
    <citation type="submission" date="2020-01" db="EMBL/GenBank/DDBJ databases">
        <authorList>
            <person name="Campanaro S."/>
        </authorList>
    </citation>
    <scope>NUCLEOTIDE SEQUENCE</scope>
    <source>
        <strain evidence="3">AS01afH2WH_6</strain>
    </source>
</reference>
<proteinExistence type="predicted"/>
<feature type="binding site" evidence="2">
    <location>
        <position position="58"/>
    </location>
    <ligand>
        <name>substrate</name>
    </ligand>
</feature>
<dbReference type="GO" id="GO:0016791">
    <property type="term" value="F:phosphatase activity"/>
    <property type="evidence" value="ECO:0007669"/>
    <property type="project" value="TreeGrafter"/>
</dbReference>
<feature type="active site" description="Proton donor/acceptor" evidence="1">
    <location>
        <position position="85"/>
    </location>
</feature>
<dbReference type="RefSeq" id="WP_273172488.1">
    <property type="nucleotide sequence ID" value="NZ_JAAXZR010000007.1"/>
</dbReference>
<dbReference type="SUPFAM" id="SSF53254">
    <property type="entry name" value="Phosphoglycerate mutase-like"/>
    <property type="match status" value="1"/>
</dbReference>
<dbReference type="InterPro" id="IPR029033">
    <property type="entry name" value="His_PPase_superfam"/>
</dbReference>
<dbReference type="PANTHER" id="PTHR48100">
    <property type="entry name" value="BROAD-SPECIFICITY PHOSPHATASE YOR283W-RELATED"/>
    <property type="match status" value="1"/>
</dbReference>
<dbReference type="InterPro" id="IPR013078">
    <property type="entry name" value="His_Pase_superF_clade-1"/>
</dbReference>
<dbReference type="CDD" id="cd07067">
    <property type="entry name" value="HP_PGM_like"/>
    <property type="match status" value="1"/>
</dbReference>
<dbReference type="Proteomes" id="UP000767327">
    <property type="component" value="Unassembled WGS sequence"/>
</dbReference>
<gene>
    <name evidence="3" type="ORF">GXW98_01650</name>
</gene>
<evidence type="ECO:0000313" key="3">
    <source>
        <dbReference type="EMBL" id="NLT78977.1"/>
    </source>
</evidence>
<name>A0A971CY72_9BIFI</name>
<evidence type="ECO:0000256" key="1">
    <source>
        <dbReference type="PIRSR" id="PIRSR613078-1"/>
    </source>
</evidence>